<comment type="caution">
    <text evidence="1">The sequence shown here is derived from an EMBL/GenBank/DDBJ whole genome shotgun (WGS) entry which is preliminary data.</text>
</comment>
<protein>
    <submittedName>
        <fullName evidence="1">Uncharacterized protein</fullName>
    </submittedName>
</protein>
<reference evidence="1 2" key="1">
    <citation type="journal article" date="2020" name="Cell">
        <title>Large-Scale Comparative Analyses of Tick Genomes Elucidate Their Genetic Diversity and Vector Capacities.</title>
        <authorList>
            <consortium name="Tick Genome and Microbiome Consortium (TIGMIC)"/>
            <person name="Jia N."/>
            <person name="Wang J."/>
            <person name="Shi W."/>
            <person name="Du L."/>
            <person name="Sun Y."/>
            <person name="Zhan W."/>
            <person name="Jiang J.F."/>
            <person name="Wang Q."/>
            <person name="Zhang B."/>
            <person name="Ji P."/>
            <person name="Bell-Sakyi L."/>
            <person name="Cui X.M."/>
            <person name="Yuan T.T."/>
            <person name="Jiang B.G."/>
            <person name="Yang W.F."/>
            <person name="Lam T.T."/>
            <person name="Chang Q.C."/>
            <person name="Ding S.J."/>
            <person name="Wang X.J."/>
            <person name="Zhu J.G."/>
            <person name="Ruan X.D."/>
            <person name="Zhao L."/>
            <person name="Wei J.T."/>
            <person name="Ye R.Z."/>
            <person name="Que T.C."/>
            <person name="Du C.H."/>
            <person name="Zhou Y.H."/>
            <person name="Cheng J.X."/>
            <person name="Dai P.F."/>
            <person name="Guo W.B."/>
            <person name="Han X.H."/>
            <person name="Huang E.J."/>
            <person name="Li L.F."/>
            <person name="Wei W."/>
            <person name="Gao Y.C."/>
            <person name="Liu J.Z."/>
            <person name="Shao H.Z."/>
            <person name="Wang X."/>
            <person name="Wang C.C."/>
            <person name="Yang T.C."/>
            <person name="Huo Q.B."/>
            <person name="Li W."/>
            <person name="Chen H.Y."/>
            <person name="Chen S.E."/>
            <person name="Zhou L.G."/>
            <person name="Ni X.B."/>
            <person name="Tian J.H."/>
            <person name="Sheng Y."/>
            <person name="Liu T."/>
            <person name="Pan Y.S."/>
            <person name="Xia L.Y."/>
            <person name="Li J."/>
            <person name="Zhao F."/>
            <person name="Cao W.C."/>
        </authorList>
    </citation>
    <scope>NUCLEOTIDE SEQUENCE [LARGE SCALE GENOMIC DNA]</scope>
    <source>
        <strain evidence="1">Iper-2018</strain>
    </source>
</reference>
<evidence type="ECO:0000313" key="1">
    <source>
        <dbReference type="EMBL" id="KAG0440371.1"/>
    </source>
</evidence>
<accession>A0AC60QUW3</accession>
<sequence length="162" mass="18038">MRQAPSPLFVTLSPTVFQRDVRTTEYKSTDEIHQDPKDLFPDIWHWDPSLSLSVHETSLRKLIVDAGMTTLECEVCSSEAFFRTEAEVLGVVYWCFLLDGATEGQVIMVEEGKYGKYGRPTWVPQGLEILVATSLDSIFCRLARTHGGGNPGNKSIAVSPCL</sequence>
<keyword evidence="2" id="KW-1185">Reference proteome</keyword>
<name>A0AC60QUW3_IXOPE</name>
<dbReference type="Proteomes" id="UP000805193">
    <property type="component" value="Unassembled WGS sequence"/>
</dbReference>
<organism evidence="1 2">
    <name type="scientific">Ixodes persulcatus</name>
    <name type="common">Taiga tick</name>
    <dbReference type="NCBI Taxonomy" id="34615"/>
    <lineage>
        <taxon>Eukaryota</taxon>
        <taxon>Metazoa</taxon>
        <taxon>Ecdysozoa</taxon>
        <taxon>Arthropoda</taxon>
        <taxon>Chelicerata</taxon>
        <taxon>Arachnida</taxon>
        <taxon>Acari</taxon>
        <taxon>Parasitiformes</taxon>
        <taxon>Ixodida</taxon>
        <taxon>Ixodoidea</taxon>
        <taxon>Ixodidae</taxon>
        <taxon>Ixodinae</taxon>
        <taxon>Ixodes</taxon>
    </lineage>
</organism>
<evidence type="ECO:0000313" key="2">
    <source>
        <dbReference type="Proteomes" id="UP000805193"/>
    </source>
</evidence>
<dbReference type="EMBL" id="JABSTQ010005022">
    <property type="protein sequence ID" value="KAG0440371.1"/>
    <property type="molecule type" value="Genomic_DNA"/>
</dbReference>
<proteinExistence type="predicted"/>
<gene>
    <name evidence="1" type="ORF">HPB47_016314</name>
</gene>